<reference evidence="3" key="1">
    <citation type="journal article" date="2019" name="Int. J. Syst. Evol. Microbiol.">
        <title>The Global Catalogue of Microorganisms (GCM) 10K type strain sequencing project: providing services to taxonomists for standard genome sequencing and annotation.</title>
        <authorList>
            <consortium name="The Broad Institute Genomics Platform"/>
            <consortium name="The Broad Institute Genome Sequencing Center for Infectious Disease"/>
            <person name="Wu L."/>
            <person name="Ma J."/>
        </authorList>
    </citation>
    <scope>NUCLEOTIDE SEQUENCE [LARGE SCALE GENOMIC DNA]</scope>
    <source>
        <strain evidence="3">JCM 4788</strain>
    </source>
</reference>
<evidence type="ECO:0000313" key="2">
    <source>
        <dbReference type="EMBL" id="GAA0435292.1"/>
    </source>
</evidence>
<gene>
    <name evidence="2" type="ORF">GCM10010357_65980</name>
</gene>
<keyword evidence="1" id="KW-0732">Signal</keyword>
<evidence type="ECO:0008006" key="4">
    <source>
        <dbReference type="Google" id="ProtNLM"/>
    </source>
</evidence>
<proteinExistence type="predicted"/>
<dbReference type="EMBL" id="BAAABX010000081">
    <property type="protein sequence ID" value="GAA0435292.1"/>
    <property type="molecule type" value="Genomic_DNA"/>
</dbReference>
<evidence type="ECO:0000256" key="1">
    <source>
        <dbReference type="SAM" id="SignalP"/>
    </source>
</evidence>
<name>A0ABP3J084_9ACTN</name>
<sequence>MAVTLGALVLMVSSLAWAPAGHAGTPGEYEAVTCTGNSHSHYDPPLTLQPQETHNYAHVRYTCTTAPGHTTPATGSFDSVSPSASCLSLTDTRGVETVHYADGTRSVIVIDGATTVRVTGVLESLQSGRVVEGRGKGHFIRRTVSALPRQLPTDCLTSGLRVTESAVQLEILP</sequence>
<feature type="signal peptide" evidence="1">
    <location>
        <begin position="1"/>
        <end position="18"/>
    </location>
</feature>
<organism evidence="2 3">
    <name type="scientific">Streptomyces luteireticuli</name>
    <dbReference type="NCBI Taxonomy" id="173858"/>
    <lineage>
        <taxon>Bacteria</taxon>
        <taxon>Bacillati</taxon>
        <taxon>Actinomycetota</taxon>
        <taxon>Actinomycetes</taxon>
        <taxon>Kitasatosporales</taxon>
        <taxon>Streptomycetaceae</taxon>
        <taxon>Streptomyces</taxon>
    </lineage>
</organism>
<feature type="chain" id="PRO_5046295787" description="Secreted protein" evidence="1">
    <location>
        <begin position="19"/>
        <end position="173"/>
    </location>
</feature>
<protein>
    <recommendedName>
        <fullName evidence="4">Secreted protein</fullName>
    </recommendedName>
</protein>
<keyword evidence="3" id="KW-1185">Reference proteome</keyword>
<accession>A0ABP3J084</accession>
<dbReference type="Proteomes" id="UP001500879">
    <property type="component" value="Unassembled WGS sequence"/>
</dbReference>
<comment type="caution">
    <text evidence="2">The sequence shown here is derived from an EMBL/GenBank/DDBJ whole genome shotgun (WGS) entry which is preliminary data.</text>
</comment>
<evidence type="ECO:0000313" key="3">
    <source>
        <dbReference type="Proteomes" id="UP001500879"/>
    </source>
</evidence>
<dbReference type="RefSeq" id="WP_344032260.1">
    <property type="nucleotide sequence ID" value="NZ_BAAABX010000081.1"/>
</dbReference>